<evidence type="ECO:0000259" key="6">
    <source>
        <dbReference type="PROSITE" id="PS50600"/>
    </source>
</evidence>
<organism evidence="7 8">
    <name type="scientific">Arabidopsis thaliana</name>
    <name type="common">Mouse-ear cress</name>
    <dbReference type="NCBI Taxonomy" id="3702"/>
    <lineage>
        <taxon>Eukaryota</taxon>
        <taxon>Viridiplantae</taxon>
        <taxon>Streptophyta</taxon>
        <taxon>Embryophyta</taxon>
        <taxon>Tracheophyta</taxon>
        <taxon>Spermatophyta</taxon>
        <taxon>Magnoliopsida</taxon>
        <taxon>eudicotyledons</taxon>
        <taxon>Gunneridae</taxon>
        <taxon>Pentapetalae</taxon>
        <taxon>rosids</taxon>
        <taxon>malvids</taxon>
        <taxon>Brassicales</taxon>
        <taxon>Brassicaceae</taxon>
        <taxon>Camelineae</taxon>
        <taxon>Arabidopsis</taxon>
    </lineage>
</organism>
<evidence type="ECO:0000256" key="5">
    <source>
        <dbReference type="SAM" id="MobiDB-lite"/>
    </source>
</evidence>
<keyword evidence="4" id="KW-0378">Hydrolase</keyword>
<dbReference type="GO" id="GO:0006508">
    <property type="term" value="P:proteolysis"/>
    <property type="evidence" value="ECO:0007669"/>
    <property type="project" value="UniProtKB-KW"/>
</dbReference>
<gene>
    <name evidence="7" type="ORF">AXX17_ATUG01850</name>
</gene>
<dbReference type="PROSITE" id="PS50600">
    <property type="entry name" value="ULP_PROTEASE"/>
    <property type="match status" value="1"/>
</dbReference>
<feature type="region of interest" description="Disordered" evidence="5">
    <location>
        <begin position="1338"/>
        <end position="1374"/>
    </location>
</feature>
<name>A0A178U605_ARATH</name>
<dbReference type="Pfam" id="PF25597">
    <property type="entry name" value="SH3_retrovirus"/>
    <property type="match status" value="1"/>
</dbReference>
<dbReference type="PANTHER" id="PTHR11439:SF467">
    <property type="entry name" value="INTEGRASE CATALYTIC DOMAIN-CONTAINING PROTEIN"/>
    <property type="match status" value="1"/>
</dbReference>
<evidence type="ECO:0000313" key="8">
    <source>
        <dbReference type="Proteomes" id="UP000078284"/>
    </source>
</evidence>
<dbReference type="ExpressionAtlas" id="A0A178U605">
    <property type="expression patterns" value="baseline and differential"/>
</dbReference>
<evidence type="ECO:0000256" key="1">
    <source>
        <dbReference type="ARBA" id="ARBA00005234"/>
    </source>
</evidence>
<dbReference type="InterPro" id="IPR003653">
    <property type="entry name" value="Peptidase_C48_C"/>
</dbReference>
<feature type="compositionally biased region" description="Polar residues" evidence="5">
    <location>
        <begin position="561"/>
        <end position="580"/>
    </location>
</feature>
<feature type="compositionally biased region" description="Basic and acidic residues" evidence="5">
    <location>
        <begin position="1399"/>
        <end position="1418"/>
    </location>
</feature>
<feature type="compositionally biased region" description="Acidic residues" evidence="5">
    <location>
        <begin position="59"/>
        <end position="71"/>
    </location>
</feature>
<dbReference type="InterPro" id="IPR013103">
    <property type="entry name" value="RVT_2"/>
</dbReference>
<dbReference type="Proteomes" id="UP000078284">
    <property type="component" value="Unassembled WGS sequence"/>
</dbReference>
<feature type="compositionally biased region" description="Acidic residues" evidence="5">
    <location>
        <begin position="589"/>
        <end position="599"/>
    </location>
</feature>
<dbReference type="Pfam" id="PF07727">
    <property type="entry name" value="RVT_2"/>
    <property type="match status" value="1"/>
</dbReference>
<dbReference type="Gene3D" id="3.40.395.10">
    <property type="entry name" value="Adenoviral Proteinase, Chain A"/>
    <property type="match status" value="1"/>
</dbReference>
<evidence type="ECO:0000256" key="3">
    <source>
        <dbReference type="ARBA" id="ARBA00022750"/>
    </source>
</evidence>
<dbReference type="EMBL" id="LUHQ01000014">
    <property type="protein sequence ID" value="OAO89318.1"/>
    <property type="molecule type" value="Genomic_DNA"/>
</dbReference>
<keyword evidence="3" id="KW-0064">Aspartyl protease</keyword>
<dbReference type="Pfam" id="PF22936">
    <property type="entry name" value="Pol_BBD"/>
    <property type="match status" value="1"/>
</dbReference>
<dbReference type="GO" id="GO:0004190">
    <property type="term" value="F:aspartic-type endopeptidase activity"/>
    <property type="evidence" value="ECO:0007669"/>
    <property type="project" value="UniProtKB-KW"/>
</dbReference>
<feature type="region of interest" description="Disordered" evidence="5">
    <location>
        <begin position="1391"/>
        <end position="1418"/>
    </location>
</feature>
<feature type="compositionally biased region" description="Polar residues" evidence="5">
    <location>
        <begin position="535"/>
        <end position="548"/>
    </location>
</feature>
<feature type="region of interest" description="Disordered" evidence="5">
    <location>
        <begin position="1293"/>
        <end position="1324"/>
    </location>
</feature>
<protein>
    <recommendedName>
        <fullName evidence="6">Ubiquitin-like protease family profile domain-containing protein</fullName>
    </recommendedName>
</protein>
<feature type="compositionally biased region" description="Polar residues" evidence="5">
    <location>
        <begin position="294"/>
        <end position="306"/>
    </location>
</feature>
<dbReference type="InterPro" id="IPR057670">
    <property type="entry name" value="SH3_retrovirus"/>
</dbReference>
<feature type="compositionally biased region" description="Basic and acidic residues" evidence="5">
    <location>
        <begin position="280"/>
        <end position="293"/>
    </location>
</feature>
<dbReference type="PANTHER" id="PTHR11439">
    <property type="entry name" value="GAG-POL-RELATED RETROTRANSPOSON"/>
    <property type="match status" value="1"/>
</dbReference>
<dbReference type="Pfam" id="PF14223">
    <property type="entry name" value="Retrotran_gag_2"/>
    <property type="match status" value="1"/>
</dbReference>
<dbReference type="CDD" id="cd09272">
    <property type="entry name" value="RNase_HI_RT_Ty1"/>
    <property type="match status" value="1"/>
</dbReference>
<dbReference type="InterPro" id="IPR043502">
    <property type="entry name" value="DNA/RNA_pol_sf"/>
</dbReference>
<feature type="region of interest" description="Disordered" evidence="5">
    <location>
        <begin position="280"/>
        <end position="306"/>
    </location>
</feature>
<dbReference type="GO" id="GO:0008234">
    <property type="term" value="F:cysteine-type peptidase activity"/>
    <property type="evidence" value="ECO:0007669"/>
    <property type="project" value="InterPro"/>
</dbReference>
<accession>A0A178U605</accession>
<keyword evidence="2" id="KW-0645">Protease</keyword>
<reference evidence="8" key="1">
    <citation type="journal article" date="2016" name="Proc. Natl. Acad. Sci. U.S.A.">
        <title>Chromosome-level assembly of Arabidopsis thaliana Ler reveals the extent of translocation and inversion polymorphisms.</title>
        <authorList>
            <person name="Zapata L."/>
            <person name="Ding J."/>
            <person name="Willing E.M."/>
            <person name="Hartwig B."/>
            <person name="Bezdan D."/>
            <person name="Jiao W.B."/>
            <person name="Patel V."/>
            <person name="Velikkakam James G."/>
            <person name="Koornneef M."/>
            <person name="Ossowski S."/>
            <person name="Schneeberger K."/>
        </authorList>
    </citation>
    <scope>NUCLEOTIDE SEQUENCE [LARGE SCALE GENOMIC DNA]</scope>
    <source>
        <strain evidence="8">cv. Landsberg erecta</strain>
    </source>
</reference>
<dbReference type="SUPFAM" id="SSF54001">
    <property type="entry name" value="Cysteine proteinases"/>
    <property type="match status" value="1"/>
</dbReference>
<evidence type="ECO:0000313" key="7">
    <source>
        <dbReference type="EMBL" id="OAO89318.1"/>
    </source>
</evidence>
<proteinExistence type="inferred from homology"/>
<comment type="similarity">
    <text evidence="1">Belongs to the peptidase C48 family.</text>
</comment>
<dbReference type="SUPFAM" id="SSF56672">
    <property type="entry name" value="DNA/RNA polymerases"/>
    <property type="match status" value="1"/>
</dbReference>
<dbReference type="Pfam" id="PF02902">
    <property type="entry name" value="Peptidase_C48"/>
    <property type="match status" value="1"/>
</dbReference>
<evidence type="ECO:0000256" key="2">
    <source>
        <dbReference type="ARBA" id="ARBA00022670"/>
    </source>
</evidence>
<feature type="compositionally biased region" description="Polar residues" evidence="5">
    <location>
        <begin position="1314"/>
        <end position="1324"/>
    </location>
</feature>
<dbReference type="InterPro" id="IPR038765">
    <property type="entry name" value="Papain-like_cys_pep_sf"/>
</dbReference>
<feature type="domain" description="Ubiquitin-like protease family profile" evidence="6">
    <location>
        <begin position="1503"/>
        <end position="1680"/>
    </location>
</feature>
<feature type="region of interest" description="Disordered" evidence="5">
    <location>
        <begin position="1162"/>
        <end position="1197"/>
    </location>
</feature>
<dbReference type="InterPro" id="IPR054722">
    <property type="entry name" value="PolX-like_BBD"/>
</dbReference>
<feature type="region of interest" description="Disordered" evidence="5">
    <location>
        <begin position="51"/>
        <end position="73"/>
    </location>
</feature>
<comment type="caution">
    <text evidence="7">The sequence shown here is derived from an EMBL/GenBank/DDBJ whole genome shotgun (WGS) entry which is preliminary data.</text>
</comment>
<feature type="region of interest" description="Disordered" evidence="5">
    <location>
        <begin position="535"/>
        <end position="617"/>
    </location>
</feature>
<evidence type="ECO:0000256" key="4">
    <source>
        <dbReference type="ARBA" id="ARBA00022801"/>
    </source>
</evidence>
<sequence length="1719" mass="193962">MVLELRLCSNHGDFSKGDYYGDTSRGNYLTWSRTTKTLLCGRGLWSHVISSQAPKEAKEEGDEEETETISPEEEKWFQEDQAVLALLQNSLETSILERYSYCETAKELWDTLKNVYGNESNLTRVFEVKKAINELSQEDLEFTKHFGKFRSLWSELESLRPGTLDPKTLHERREQDKVFGLLLTLNPGYNDLIKHLLRSEKLPSLDEVCSKIQKEQGSTGLFGEKSELITANKGEVVANKGVYKNEDRKLLTCDHCKKKGHTKDKCWLLHPHLKPAKFKDSRAHLSQETHEEQSQTGSSKGETSTSFGDYVRKSDLEALIKSIVSLKESGITFSSQTSSSSIVIDSGASHHMISNSNLLDNIEPALGHVIIANGDKVPIEGIGNLKLFNKDSKAFFMPKFTSNLLSVKRTTRDLNCYAIFGPNDVYFQDIETGKVTGEGGSKGELYVLEDLSPNSSSCFSSKSHLGISFNTLWHARLGYKCFDPTKNRTFISRDVKFLENQDYNNKKDWENLKDLTHSTSDRVATLKFLLDHLGNDSTSTTQHQPEMTQDQEDLNRENEEGSLQHQENLTHVQEDPPNTQEHSEHVQEIQDDSSEDEEPTQVLPPPPPLRRSTRIRRKKEFFNSNAISEHRIPQTYEEAMEVKEWRDAIADEINAMKRNHTWDEDDLPKGKKTVSSRWVFTIKYKSNGDIERYKARLVARGFTQTYGSDYMETFAPVAKLHTVRVVLTLATNLSWGLWQMDVKNAFLQGELEDDVYMTPPPGLEDTIPCDKVLRLRKAIYGLKQSPRAWYHKLSRTLKDHGFKKSESDHTLFTLQSPQGIVVVLIYVDDLIITGDNKDGIDSTKTFLKSCFDIKDLGELKYFLGIEVCRSNAGLFLSQRKYTLDLLNETGFMDAKPARTPLEDGYKVSQHMKVPMVYHWNMVERILRYLKGSSRQGIWMGKNSSTEIVGYCDADYAGDRGDRRSTTGYCTFIGGNLATWKTKKQKVVSCSSAESEYRAMRKLTNELTWLKALLKDLAIEQHTPITMHCDNKAAIYIASNSVFHERTKHIEVDCHKVREKIIEGVTLPCYTRSEDQLADIFTKAASLKGFPHAIQLLFLESVPRIRELQFPEVDEDDDSEMEETQKEIERLWSLKLDIVWKVDRQSQGSMFLSGVVPDLLPDEKNDSSDVCSTHDCGDDDNHQTDGTMDGSSKTRKAKGQFNIPDSIKNYIDKKDKRMETRMLKAIADSEARLNSLLRATHGKHHTYEEVQRTGVGGKGGSVVDLDTSVGVHTMKNSATYILDQVLGEVMEDINDDSSAQPTNTKHRSFPKAKQLNRSSLKPLSPQADTIAQVKGYGIVGDSDEVPQDGNHDSPSSNETPIPDEAPQLHVPVNPDTEDNAYIELEPNITEPYMFDADTNSNDKSRPHPQDEEIVSGKDEETIAAPPTLCDAANLSKPSADAIVSDRDAHRIADPPALNDELKPVALILSSTSSRTVTLGHDVSRITKINRLYALTGPIDFGADRTMSSTELRDIVEFKAVVPSLIDWRAKNIIEKQQDVAFIDSTFVNELCKHYPKFSKTADKGMYGFDHDLLECTPSGFERVYFPFLVDSKHWVGLCLDVNSKVITVLDCYIGLWRETKLKNILLPLAEMLPYLFRFAAKKGGEKKLRLKAFVVNRENEVTQADAVQYSGVFAAHLIEVYAEGVIQSCKEVTHVAVVTAAKKYFIAGYELANGTLANCT</sequence>